<proteinExistence type="predicted"/>
<feature type="compositionally biased region" description="Acidic residues" evidence="1">
    <location>
        <begin position="389"/>
        <end position="408"/>
    </location>
</feature>
<dbReference type="InterPro" id="IPR017451">
    <property type="entry name" value="F-box-assoc_interact_dom"/>
</dbReference>
<evidence type="ECO:0000313" key="4">
    <source>
        <dbReference type="EMBL" id="KAF5728863.1"/>
    </source>
</evidence>
<accession>A0A7J7C414</accession>
<dbReference type="NCBIfam" id="TIGR01640">
    <property type="entry name" value="F_box_assoc_1"/>
    <property type="match status" value="1"/>
</dbReference>
<dbReference type="AlphaFoldDB" id="A0A7J7C414"/>
<evidence type="ECO:0000259" key="3">
    <source>
        <dbReference type="Pfam" id="PF07734"/>
    </source>
</evidence>
<name>A0A7J7C414_TRIWF</name>
<dbReference type="Pfam" id="PF07734">
    <property type="entry name" value="FBA_1"/>
    <property type="match status" value="1"/>
</dbReference>
<reference evidence="4 5" key="1">
    <citation type="journal article" date="2020" name="Nat. Commun.">
        <title>Genome of Tripterygium wilfordii and identification of cytochrome P450 involved in triptolide biosynthesis.</title>
        <authorList>
            <person name="Tu L."/>
            <person name="Su P."/>
            <person name="Zhang Z."/>
            <person name="Gao L."/>
            <person name="Wang J."/>
            <person name="Hu T."/>
            <person name="Zhou J."/>
            <person name="Zhang Y."/>
            <person name="Zhao Y."/>
            <person name="Liu Y."/>
            <person name="Song Y."/>
            <person name="Tong Y."/>
            <person name="Lu Y."/>
            <person name="Yang J."/>
            <person name="Xu C."/>
            <person name="Jia M."/>
            <person name="Peters R.J."/>
            <person name="Huang L."/>
            <person name="Gao W."/>
        </authorList>
    </citation>
    <scope>NUCLEOTIDE SEQUENCE [LARGE SCALE GENOMIC DNA]</scope>
    <source>
        <strain evidence="5">cv. XIE 37</strain>
        <tissue evidence="4">Leaf</tissue>
    </source>
</reference>
<dbReference type="InterPro" id="IPR050796">
    <property type="entry name" value="SCF_F-box_component"/>
</dbReference>
<dbReference type="InterPro" id="IPR001810">
    <property type="entry name" value="F-box_dom"/>
</dbReference>
<dbReference type="SUPFAM" id="SSF81383">
    <property type="entry name" value="F-box domain"/>
    <property type="match status" value="1"/>
</dbReference>
<comment type="caution">
    <text evidence="4">The sequence shown here is derived from an EMBL/GenBank/DDBJ whole genome shotgun (WGS) entry which is preliminary data.</text>
</comment>
<dbReference type="Pfam" id="PF00646">
    <property type="entry name" value="F-box"/>
    <property type="match status" value="1"/>
</dbReference>
<keyword evidence="5" id="KW-1185">Reference proteome</keyword>
<gene>
    <name evidence="4" type="ORF">HS088_TW21G01017</name>
</gene>
<dbReference type="EMBL" id="JAAARO010000021">
    <property type="protein sequence ID" value="KAF5728863.1"/>
    <property type="molecule type" value="Genomic_DNA"/>
</dbReference>
<dbReference type="PANTHER" id="PTHR31672">
    <property type="entry name" value="BNACNNG10540D PROTEIN"/>
    <property type="match status" value="1"/>
</dbReference>
<feature type="region of interest" description="Disordered" evidence="1">
    <location>
        <begin position="381"/>
        <end position="408"/>
    </location>
</feature>
<dbReference type="InterPro" id="IPR036047">
    <property type="entry name" value="F-box-like_dom_sf"/>
</dbReference>
<organism evidence="4 5">
    <name type="scientific">Tripterygium wilfordii</name>
    <name type="common">Thunder God vine</name>
    <dbReference type="NCBI Taxonomy" id="458696"/>
    <lineage>
        <taxon>Eukaryota</taxon>
        <taxon>Viridiplantae</taxon>
        <taxon>Streptophyta</taxon>
        <taxon>Embryophyta</taxon>
        <taxon>Tracheophyta</taxon>
        <taxon>Spermatophyta</taxon>
        <taxon>Magnoliopsida</taxon>
        <taxon>eudicotyledons</taxon>
        <taxon>Gunneridae</taxon>
        <taxon>Pentapetalae</taxon>
        <taxon>rosids</taxon>
        <taxon>fabids</taxon>
        <taxon>Celastrales</taxon>
        <taxon>Celastraceae</taxon>
        <taxon>Tripterygium</taxon>
    </lineage>
</organism>
<dbReference type="InterPro" id="IPR006527">
    <property type="entry name" value="F-box-assoc_dom_typ1"/>
</dbReference>
<dbReference type="PANTHER" id="PTHR31672:SF13">
    <property type="entry name" value="F-BOX PROTEIN CPR30-LIKE"/>
    <property type="match status" value="1"/>
</dbReference>
<dbReference type="InParanoid" id="A0A7J7C414"/>
<evidence type="ECO:0000313" key="5">
    <source>
        <dbReference type="Proteomes" id="UP000593562"/>
    </source>
</evidence>
<evidence type="ECO:0000259" key="2">
    <source>
        <dbReference type="Pfam" id="PF00646"/>
    </source>
</evidence>
<dbReference type="Proteomes" id="UP000593562">
    <property type="component" value="Unassembled WGS sequence"/>
</dbReference>
<dbReference type="OrthoDB" id="591557at2759"/>
<protein>
    <submittedName>
        <fullName evidence="4">S haplotype-specific F-box protein 1</fullName>
    </submittedName>
</protein>
<evidence type="ECO:0000256" key="1">
    <source>
        <dbReference type="SAM" id="MobiDB-lite"/>
    </source>
</evidence>
<sequence length="408" mass="46929">MKQSCFHVCPLELITDILPRLPVKPLLRFRCVSKSWFAEIDGLDFVKSHVRRPIEITTNHHLILSEADVADVYNRTYYPPTRMFSANIDKGLGQPLKALSNPLKSMKRVTEILGSCNALLLLRNKGQDLVLWNPFTRRHKTIPTEPIDTYTALENRGSPKYGFGYDSIHNDYKVVRVIECFSKDSGCTVAYEIKVYSLTMNSWRRVQDFPCPKAYILDQPGRLACGASHWLMYLYDTYADDIIAFDFGKEEFQMLPLASFTEVFDHNCLAVLQGCLCVYSVLATIQVTLYLMKPYGVKNEDWTKVLTFMQDAIPRDFFEYVRPLMYSKSGDKLLFEETFQRFLWYDLEDKKGFEIEIGNKPPAFVIEVCLESLVMLGENDSFDGHNESNSDDESNCDDESNGDDESHD</sequence>
<feature type="domain" description="F-box associated beta-propeller type 1" evidence="3">
    <location>
        <begin position="109"/>
        <end position="352"/>
    </location>
</feature>
<feature type="domain" description="F-box" evidence="2">
    <location>
        <begin position="10"/>
        <end position="45"/>
    </location>
</feature>